<name>A0A067SZI3_GALM3</name>
<feature type="compositionally biased region" description="Low complexity" evidence="1">
    <location>
        <begin position="225"/>
        <end position="237"/>
    </location>
</feature>
<evidence type="ECO:0000256" key="1">
    <source>
        <dbReference type="SAM" id="MobiDB-lite"/>
    </source>
</evidence>
<evidence type="ECO:0000313" key="2">
    <source>
        <dbReference type="EMBL" id="KDR72188.1"/>
    </source>
</evidence>
<feature type="compositionally biased region" description="Pro residues" evidence="1">
    <location>
        <begin position="252"/>
        <end position="261"/>
    </location>
</feature>
<reference evidence="3" key="1">
    <citation type="journal article" date="2014" name="Proc. Natl. Acad. Sci. U.S.A.">
        <title>Extensive sampling of basidiomycete genomes demonstrates inadequacy of the white-rot/brown-rot paradigm for wood decay fungi.</title>
        <authorList>
            <person name="Riley R."/>
            <person name="Salamov A.A."/>
            <person name="Brown D.W."/>
            <person name="Nagy L.G."/>
            <person name="Floudas D."/>
            <person name="Held B.W."/>
            <person name="Levasseur A."/>
            <person name="Lombard V."/>
            <person name="Morin E."/>
            <person name="Otillar R."/>
            <person name="Lindquist E.A."/>
            <person name="Sun H."/>
            <person name="LaButti K.M."/>
            <person name="Schmutz J."/>
            <person name="Jabbour D."/>
            <person name="Luo H."/>
            <person name="Baker S.E."/>
            <person name="Pisabarro A.G."/>
            <person name="Walton J.D."/>
            <person name="Blanchette R.A."/>
            <person name="Henrissat B."/>
            <person name="Martin F."/>
            <person name="Cullen D."/>
            <person name="Hibbett D.S."/>
            <person name="Grigoriev I.V."/>
        </authorList>
    </citation>
    <scope>NUCLEOTIDE SEQUENCE [LARGE SCALE GENOMIC DNA]</scope>
    <source>
        <strain evidence="3">CBS 339.88</strain>
    </source>
</reference>
<proteinExistence type="predicted"/>
<accession>A0A067SZI3</accession>
<gene>
    <name evidence="2" type="ORF">GALMADRAFT_229037</name>
</gene>
<dbReference type="EMBL" id="KL142389">
    <property type="protein sequence ID" value="KDR72188.1"/>
    <property type="molecule type" value="Genomic_DNA"/>
</dbReference>
<organism evidence="2 3">
    <name type="scientific">Galerina marginata (strain CBS 339.88)</name>
    <dbReference type="NCBI Taxonomy" id="685588"/>
    <lineage>
        <taxon>Eukaryota</taxon>
        <taxon>Fungi</taxon>
        <taxon>Dikarya</taxon>
        <taxon>Basidiomycota</taxon>
        <taxon>Agaricomycotina</taxon>
        <taxon>Agaricomycetes</taxon>
        <taxon>Agaricomycetidae</taxon>
        <taxon>Agaricales</taxon>
        <taxon>Agaricineae</taxon>
        <taxon>Strophariaceae</taxon>
        <taxon>Galerina</taxon>
    </lineage>
</organism>
<evidence type="ECO:0000313" key="3">
    <source>
        <dbReference type="Proteomes" id="UP000027222"/>
    </source>
</evidence>
<feature type="region of interest" description="Disordered" evidence="1">
    <location>
        <begin position="249"/>
        <end position="285"/>
    </location>
</feature>
<sequence>MQEIVNTEVNLLDQIATAFNAMLSDNRFTFPEYTTTFTLALGEPSRELRIMFESLKFNVIRISNRTANGNKLLLDPATASRSFTYKALTRRFARDSNMHPTDINKGGLLIISPKNGGQLIGPIDGTDHHHHCFTDYILAGLARSGYSLNLPFNQGRTQEELDDEWRTNYGYRCRTTCPRPHAPLFLPEDGESDDDERDIFEALSTQPLMTQRERSSGPRRSNHITPASELTPPSTSTTLSPLVQLLEVTGPAPFPMDPPSPSLQNRAPLPSHDSTSARGQPTLPFIQPGALELPTTRLTSQVPAYVMPAGEPEFSSFEQFHEHLIATRYLTDILNENIFKVEGDSVPDATAALVAALMNVYSKEDTALCAEPLQQTLGHFTGFIRPIDTTVRQIFSFEHWLFRGGLRGDDTSGGGVMRQILLEAVQLASEGIVEDLDNGDGYVSLKISADRMVSDKTLDRCFALGALCTIFMVKAYAAPEPISPALIQAAIGTHYSIQERRWIRSISPPVAETLDLLPTPVNFRHPIPDHPKLRSMVRSKFPGTSYDAVLGTQGELNRVKLNRVFFTKVLLGMSEADIDSAPEYLAFCDGINRYLTPAIPSFKAVIGQSSKFLLAKCYSRRVTSPEQLIPHLEFNYHRSNTPTVVPDTEHFMPQIKLAVKRYLRGTGHPEKARELCDPLTYDDENMDPALRARRFVKVLSGLEMMPVRDRTFTVSVYQDIPDRALFRGQYKANEHLIPPYTHGCLFEIDVWLNQPLIDSLATAEAPLGEDTDFDWMMHMGVMKMGLDTFQTGP</sequence>
<keyword evidence="3" id="KW-1185">Reference proteome</keyword>
<dbReference type="OrthoDB" id="2906612at2759"/>
<dbReference type="HOGENOM" id="CLU_011024_0_0_1"/>
<dbReference type="AlphaFoldDB" id="A0A067SZI3"/>
<dbReference type="Proteomes" id="UP000027222">
    <property type="component" value="Unassembled WGS sequence"/>
</dbReference>
<feature type="region of interest" description="Disordered" evidence="1">
    <location>
        <begin position="202"/>
        <end position="237"/>
    </location>
</feature>
<protein>
    <submittedName>
        <fullName evidence="2">Uncharacterized protein</fullName>
    </submittedName>
</protein>